<dbReference type="RefSeq" id="WP_157000376.1">
    <property type="nucleotide sequence ID" value="NZ_BAAANU010000085.1"/>
</dbReference>
<evidence type="ECO:0008006" key="4">
    <source>
        <dbReference type="Google" id="ProtNLM"/>
    </source>
</evidence>
<dbReference type="EMBL" id="JAMZDY010000001">
    <property type="protein sequence ID" value="MCP2370747.1"/>
    <property type="molecule type" value="Genomic_DNA"/>
</dbReference>
<dbReference type="PROSITE" id="PS51257">
    <property type="entry name" value="PROKAR_LIPOPROTEIN"/>
    <property type="match status" value="1"/>
</dbReference>
<name>A0A9X2GY39_9MICO</name>
<proteinExistence type="predicted"/>
<dbReference type="AlphaFoldDB" id="A0A9X2GY39"/>
<keyword evidence="3" id="KW-1185">Reference proteome</keyword>
<reference evidence="2" key="1">
    <citation type="submission" date="2022-06" db="EMBL/GenBank/DDBJ databases">
        <title>Sequencing the genomes of 1000 actinobacteria strains.</title>
        <authorList>
            <person name="Klenk H.-P."/>
        </authorList>
    </citation>
    <scope>NUCLEOTIDE SEQUENCE</scope>
    <source>
        <strain evidence="2">DSM 22016</strain>
    </source>
</reference>
<accession>A0A9X2GY39</accession>
<evidence type="ECO:0000313" key="3">
    <source>
        <dbReference type="Proteomes" id="UP001139722"/>
    </source>
</evidence>
<evidence type="ECO:0000256" key="1">
    <source>
        <dbReference type="SAM" id="SignalP"/>
    </source>
</evidence>
<evidence type="ECO:0000313" key="2">
    <source>
        <dbReference type="EMBL" id="MCP2370747.1"/>
    </source>
</evidence>
<feature type="chain" id="PRO_5040736542" description="Lipoprotein" evidence="1">
    <location>
        <begin position="25"/>
        <end position="166"/>
    </location>
</feature>
<sequence>MNRRNWTRKALVLASVLVCGTLLSGCSGWTDADAATPPGAAVDTNAGTQPSGDAVPMMPEADEAHLCGQVSALEGIRYRSDWEHAQGLIDNAAYASRVAAVEDGWKYMVLGSTDVSPAIKDAQQAVASGGIGYENTDFQRAVGDVAGACDAAGSLVSVSALPGQGG</sequence>
<dbReference type="OrthoDB" id="5007540at2"/>
<gene>
    <name evidence="2" type="ORF">BJ978_001423</name>
</gene>
<comment type="caution">
    <text evidence="2">The sequence shown here is derived from an EMBL/GenBank/DDBJ whole genome shotgun (WGS) entry which is preliminary data.</text>
</comment>
<feature type="signal peptide" evidence="1">
    <location>
        <begin position="1"/>
        <end position="24"/>
    </location>
</feature>
<organism evidence="2 3">
    <name type="scientific">Agromyces terreus</name>
    <dbReference type="NCBI Taxonomy" id="424795"/>
    <lineage>
        <taxon>Bacteria</taxon>
        <taxon>Bacillati</taxon>
        <taxon>Actinomycetota</taxon>
        <taxon>Actinomycetes</taxon>
        <taxon>Micrococcales</taxon>
        <taxon>Microbacteriaceae</taxon>
        <taxon>Agromyces</taxon>
    </lineage>
</organism>
<keyword evidence="1" id="KW-0732">Signal</keyword>
<protein>
    <recommendedName>
        <fullName evidence="4">Lipoprotein</fullName>
    </recommendedName>
</protein>
<dbReference type="Proteomes" id="UP001139722">
    <property type="component" value="Unassembled WGS sequence"/>
</dbReference>